<dbReference type="GO" id="GO:0050518">
    <property type="term" value="F:2-C-methyl-D-erythritol 4-phosphate cytidylyltransferase activity"/>
    <property type="evidence" value="ECO:0007669"/>
    <property type="project" value="TreeGrafter"/>
</dbReference>
<organism evidence="5 6">
    <name type="scientific">Arachis hypogaea</name>
    <name type="common">Peanut</name>
    <dbReference type="NCBI Taxonomy" id="3818"/>
    <lineage>
        <taxon>Eukaryota</taxon>
        <taxon>Viridiplantae</taxon>
        <taxon>Streptophyta</taxon>
        <taxon>Embryophyta</taxon>
        <taxon>Tracheophyta</taxon>
        <taxon>Spermatophyta</taxon>
        <taxon>Magnoliopsida</taxon>
        <taxon>eudicotyledons</taxon>
        <taxon>Gunneridae</taxon>
        <taxon>Pentapetalae</taxon>
        <taxon>rosids</taxon>
        <taxon>fabids</taxon>
        <taxon>Fabales</taxon>
        <taxon>Fabaceae</taxon>
        <taxon>Papilionoideae</taxon>
        <taxon>50 kb inversion clade</taxon>
        <taxon>dalbergioids sensu lato</taxon>
        <taxon>Dalbergieae</taxon>
        <taxon>Pterocarpus clade</taxon>
        <taxon>Arachis</taxon>
    </lineage>
</organism>
<feature type="compositionally biased region" description="Basic residues" evidence="4">
    <location>
        <begin position="238"/>
        <end position="256"/>
    </location>
</feature>
<gene>
    <name evidence="5" type="ORF">Ahy_B01g056256</name>
</gene>
<comment type="similarity">
    <text evidence="1">Belongs to the IspD/TarI cytidylyltransferase family. IspD subfamily.</text>
</comment>
<keyword evidence="6" id="KW-1185">Reference proteome</keyword>
<keyword evidence="2" id="KW-0808">Transferase</keyword>
<dbReference type="SUPFAM" id="SSF53448">
    <property type="entry name" value="Nucleotide-diphospho-sugar transferases"/>
    <property type="match status" value="1"/>
</dbReference>
<dbReference type="EMBL" id="SDMP01000011">
    <property type="protein sequence ID" value="RYR31464.1"/>
    <property type="molecule type" value="Genomic_DNA"/>
</dbReference>
<evidence type="ECO:0000256" key="4">
    <source>
        <dbReference type="SAM" id="MobiDB-lite"/>
    </source>
</evidence>
<dbReference type="Pfam" id="PF01128">
    <property type="entry name" value="IspD"/>
    <property type="match status" value="1"/>
</dbReference>
<dbReference type="AlphaFoldDB" id="A0A445AYD6"/>
<evidence type="ECO:0000256" key="2">
    <source>
        <dbReference type="ARBA" id="ARBA00022679"/>
    </source>
</evidence>
<dbReference type="Gene3D" id="3.90.550.10">
    <property type="entry name" value="Spore Coat Polysaccharide Biosynthesis Protein SpsA, Chain A"/>
    <property type="match status" value="1"/>
</dbReference>
<sequence length="256" mass="29337">MKNIKFLWPKMKLPKKIHRVTSSRLLCVLSESLRCLLLSPELIGASSAIASFQRFKLPPSRTNASIAKSTVTLCSTQSQSQTPQELYIVKEKSVSVVLLAGGQGKRMGANMPKQYLPLLGQPIALYSFYTFSRMVEVKEIIVVCDPSYKDIFEGRRELTYDQQKVTMTHPKRSDDPLFQGHTVQSTINKPADSIYDFAIYVMKWLEIIQPENVKKGKYEWDNWTQLQKAFESSMSPKLKQKTGKQKVKNKKWKPKI</sequence>
<dbReference type="InterPro" id="IPR029044">
    <property type="entry name" value="Nucleotide-diphossugar_trans"/>
</dbReference>
<dbReference type="InterPro" id="IPR050088">
    <property type="entry name" value="IspD/TarI_cytidylyltransf_bact"/>
</dbReference>
<evidence type="ECO:0000256" key="1">
    <source>
        <dbReference type="ARBA" id="ARBA00009789"/>
    </source>
</evidence>
<protein>
    <recommendedName>
        <fullName evidence="7">MobA-like NTP transferase domain-containing protein</fullName>
    </recommendedName>
</protein>
<evidence type="ECO:0000313" key="5">
    <source>
        <dbReference type="EMBL" id="RYR31464.1"/>
    </source>
</evidence>
<dbReference type="Proteomes" id="UP000289738">
    <property type="component" value="Chromosome B01"/>
</dbReference>
<keyword evidence="3" id="KW-0548">Nucleotidyltransferase</keyword>
<evidence type="ECO:0000313" key="6">
    <source>
        <dbReference type="Proteomes" id="UP000289738"/>
    </source>
</evidence>
<feature type="region of interest" description="Disordered" evidence="4">
    <location>
        <begin position="234"/>
        <end position="256"/>
    </location>
</feature>
<evidence type="ECO:0000256" key="3">
    <source>
        <dbReference type="ARBA" id="ARBA00022695"/>
    </source>
</evidence>
<proteinExistence type="inferred from homology"/>
<reference evidence="5 6" key="1">
    <citation type="submission" date="2019-01" db="EMBL/GenBank/DDBJ databases">
        <title>Sequencing of cultivated peanut Arachis hypogaea provides insights into genome evolution and oil improvement.</title>
        <authorList>
            <person name="Chen X."/>
        </authorList>
    </citation>
    <scope>NUCLEOTIDE SEQUENCE [LARGE SCALE GENOMIC DNA]</scope>
    <source>
        <strain evidence="6">cv. Fuhuasheng</strain>
        <tissue evidence="5">Leaves</tissue>
    </source>
</reference>
<comment type="caution">
    <text evidence="5">The sequence shown here is derived from an EMBL/GenBank/DDBJ whole genome shotgun (WGS) entry which is preliminary data.</text>
</comment>
<accession>A0A445AYD6</accession>
<name>A0A445AYD6_ARAHY</name>
<dbReference type="InterPro" id="IPR034683">
    <property type="entry name" value="IspD/TarI"/>
</dbReference>
<dbReference type="PANTHER" id="PTHR32125">
    <property type="entry name" value="2-C-METHYL-D-ERYTHRITOL 4-PHOSPHATE CYTIDYLYLTRANSFERASE, CHLOROPLASTIC"/>
    <property type="match status" value="1"/>
</dbReference>
<dbReference type="PANTHER" id="PTHR32125:SF4">
    <property type="entry name" value="2-C-METHYL-D-ERYTHRITOL 4-PHOSPHATE CYTIDYLYLTRANSFERASE, CHLOROPLASTIC"/>
    <property type="match status" value="1"/>
</dbReference>
<evidence type="ECO:0008006" key="7">
    <source>
        <dbReference type="Google" id="ProtNLM"/>
    </source>
</evidence>